<comment type="caution">
    <text evidence="1">The sequence shown here is derived from an EMBL/GenBank/DDBJ whole genome shotgun (WGS) entry which is preliminary data.</text>
</comment>
<organism evidence="1 2">
    <name type="scientific">Saguinus oedipus</name>
    <name type="common">Cotton-top tamarin</name>
    <name type="synonym">Oedipomidas oedipus</name>
    <dbReference type="NCBI Taxonomy" id="9490"/>
    <lineage>
        <taxon>Eukaryota</taxon>
        <taxon>Metazoa</taxon>
        <taxon>Chordata</taxon>
        <taxon>Craniata</taxon>
        <taxon>Vertebrata</taxon>
        <taxon>Euteleostomi</taxon>
        <taxon>Mammalia</taxon>
        <taxon>Eutheria</taxon>
        <taxon>Euarchontoglires</taxon>
        <taxon>Primates</taxon>
        <taxon>Haplorrhini</taxon>
        <taxon>Platyrrhini</taxon>
        <taxon>Cebidae</taxon>
        <taxon>Callitrichinae</taxon>
        <taxon>Saguinus</taxon>
    </lineage>
</organism>
<protein>
    <submittedName>
        <fullName evidence="1">Uncharacterized protein</fullName>
    </submittedName>
</protein>
<dbReference type="EMBL" id="JASSZA010000009">
    <property type="protein sequence ID" value="KAK2102485.1"/>
    <property type="molecule type" value="Genomic_DNA"/>
</dbReference>
<evidence type="ECO:0000313" key="2">
    <source>
        <dbReference type="Proteomes" id="UP001266305"/>
    </source>
</evidence>
<dbReference type="Proteomes" id="UP001266305">
    <property type="component" value="Unassembled WGS sequence"/>
</dbReference>
<keyword evidence="2" id="KW-1185">Reference proteome</keyword>
<reference evidence="1 2" key="1">
    <citation type="submission" date="2023-05" db="EMBL/GenBank/DDBJ databases">
        <title>B98-5 Cell Line De Novo Hybrid Assembly: An Optical Mapping Approach.</title>
        <authorList>
            <person name="Kananen K."/>
            <person name="Auerbach J.A."/>
            <person name="Kautto E."/>
            <person name="Blachly J.S."/>
        </authorList>
    </citation>
    <scope>NUCLEOTIDE SEQUENCE [LARGE SCALE GENOMIC DNA]</scope>
    <source>
        <strain evidence="1">B95-8</strain>
        <tissue evidence="1">Cell line</tissue>
    </source>
</reference>
<proteinExistence type="predicted"/>
<name>A0ABQ9UZJ9_SAGOE</name>
<accession>A0ABQ9UZJ9</accession>
<gene>
    <name evidence="1" type="ORF">P7K49_020152</name>
</gene>
<evidence type="ECO:0000313" key="1">
    <source>
        <dbReference type="EMBL" id="KAK2102485.1"/>
    </source>
</evidence>
<sequence length="98" mass="10783">MGLILPSIDKRHNLQLDPCNKNHLGNLNSLSPEFSSSSYMESNKLSSLAFDYRRQSITAQYLQFVAVEEISAKSEFGLVGAIGNGLTDVYSALLIRTS</sequence>